<name>A0A9P5XUH2_9AGAR</name>
<gene>
    <name evidence="1" type="ORF">BDZ94DRAFT_1272238</name>
</gene>
<dbReference type="Proteomes" id="UP000807353">
    <property type="component" value="Unassembled WGS sequence"/>
</dbReference>
<keyword evidence="2" id="KW-1185">Reference proteome</keyword>
<proteinExistence type="predicted"/>
<evidence type="ECO:0000313" key="2">
    <source>
        <dbReference type="Proteomes" id="UP000807353"/>
    </source>
</evidence>
<evidence type="ECO:0000313" key="1">
    <source>
        <dbReference type="EMBL" id="KAF9457803.1"/>
    </source>
</evidence>
<accession>A0A9P5XUH2</accession>
<sequence length="89" mass="9349">MSIFLVTSSGYILNFCTCRKPCGIYSWNPTNSNYIQVRLWTVINLAVIAVGLRGGASAPVPLVSLSCLSPVDRVYVGGGELGIAGVISA</sequence>
<organism evidence="1 2">
    <name type="scientific">Collybia nuda</name>
    <dbReference type="NCBI Taxonomy" id="64659"/>
    <lineage>
        <taxon>Eukaryota</taxon>
        <taxon>Fungi</taxon>
        <taxon>Dikarya</taxon>
        <taxon>Basidiomycota</taxon>
        <taxon>Agaricomycotina</taxon>
        <taxon>Agaricomycetes</taxon>
        <taxon>Agaricomycetidae</taxon>
        <taxon>Agaricales</taxon>
        <taxon>Tricholomatineae</taxon>
        <taxon>Clitocybaceae</taxon>
        <taxon>Collybia</taxon>
    </lineage>
</organism>
<reference evidence="1" key="1">
    <citation type="submission" date="2020-11" db="EMBL/GenBank/DDBJ databases">
        <authorList>
            <consortium name="DOE Joint Genome Institute"/>
            <person name="Ahrendt S."/>
            <person name="Riley R."/>
            <person name="Andreopoulos W."/>
            <person name="Labutti K."/>
            <person name="Pangilinan J."/>
            <person name="Ruiz-Duenas F.J."/>
            <person name="Barrasa J.M."/>
            <person name="Sanchez-Garcia M."/>
            <person name="Camarero S."/>
            <person name="Miyauchi S."/>
            <person name="Serrano A."/>
            <person name="Linde D."/>
            <person name="Babiker R."/>
            <person name="Drula E."/>
            <person name="Ayuso-Fernandez I."/>
            <person name="Pacheco R."/>
            <person name="Padilla G."/>
            <person name="Ferreira P."/>
            <person name="Barriuso J."/>
            <person name="Kellner H."/>
            <person name="Castanera R."/>
            <person name="Alfaro M."/>
            <person name="Ramirez L."/>
            <person name="Pisabarro A.G."/>
            <person name="Kuo A."/>
            <person name="Tritt A."/>
            <person name="Lipzen A."/>
            <person name="He G."/>
            <person name="Yan M."/>
            <person name="Ng V."/>
            <person name="Cullen D."/>
            <person name="Martin F."/>
            <person name="Rosso M.-N."/>
            <person name="Henrissat B."/>
            <person name="Hibbett D."/>
            <person name="Martinez A.T."/>
            <person name="Grigoriev I.V."/>
        </authorList>
    </citation>
    <scope>NUCLEOTIDE SEQUENCE</scope>
    <source>
        <strain evidence="1">CBS 247.69</strain>
    </source>
</reference>
<dbReference type="EMBL" id="MU150358">
    <property type="protein sequence ID" value="KAF9457803.1"/>
    <property type="molecule type" value="Genomic_DNA"/>
</dbReference>
<protein>
    <submittedName>
        <fullName evidence="1">Uncharacterized protein</fullName>
    </submittedName>
</protein>
<dbReference type="AlphaFoldDB" id="A0A9P5XUH2"/>
<comment type="caution">
    <text evidence="1">The sequence shown here is derived from an EMBL/GenBank/DDBJ whole genome shotgun (WGS) entry which is preliminary data.</text>
</comment>